<evidence type="ECO:0000256" key="1">
    <source>
        <dbReference type="SAM" id="Phobius"/>
    </source>
</evidence>
<dbReference type="OrthoDB" id="10671858at2759"/>
<proteinExistence type="predicted"/>
<evidence type="ECO:0000313" key="2">
    <source>
        <dbReference type="EMBL" id="CAB0008627.1"/>
    </source>
</evidence>
<keyword evidence="1" id="KW-0472">Membrane</keyword>
<dbReference type="EMBL" id="CADCXU010020500">
    <property type="protein sequence ID" value="CAB0008627.1"/>
    <property type="molecule type" value="Genomic_DNA"/>
</dbReference>
<organism evidence="2 3">
    <name type="scientific">Nesidiocoris tenuis</name>
    <dbReference type="NCBI Taxonomy" id="355587"/>
    <lineage>
        <taxon>Eukaryota</taxon>
        <taxon>Metazoa</taxon>
        <taxon>Ecdysozoa</taxon>
        <taxon>Arthropoda</taxon>
        <taxon>Hexapoda</taxon>
        <taxon>Insecta</taxon>
        <taxon>Pterygota</taxon>
        <taxon>Neoptera</taxon>
        <taxon>Paraneoptera</taxon>
        <taxon>Hemiptera</taxon>
        <taxon>Heteroptera</taxon>
        <taxon>Panheteroptera</taxon>
        <taxon>Cimicomorpha</taxon>
        <taxon>Miridae</taxon>
        <taxon>Dicyphina</taxon>
        <taxon>Nesidiocoris</taxon>
    </lineage>
</organism>
<accession>A0A6H5GX29</accession>
<reference evidence="2 3" key="1">
    <citation type="submission" date="2020-02" db="EMBL/GenBank/DDBJ databases">
        <authorList>
            <person name="Ferguson B K."/>
        </authorList>
    </citation>
    <scope>NUCLEOTIDE SEQUENCE [LARGE SCALE GENOMIC DNA]</scope>
</reference>
<keyword evidence="3" id="KW-1185">Reference proteome</keyword>
<feature type="transmembrane region" description="Helical" evidence="1">
    <location>
        <begin position="107"/>
        <end position="130"/>
    </location>
</feature>
<sequence length="392" mass="43917">MRDFKDQTPSFAENVPIYLKFQYDFNLVSTKPPPTVEFSTAVGNDAKLEKEDLLTEGYSNHNHFIRAQLMDDKITTTDQPAIVVVQDQGGQPEQCYKDCDPESEFKISYFAVACVVGVFMVCCSIALVVYCLLSCCNGCKSGSQTSSDRDPDECNELELCLEDYAKNHSRDSACRCHCSLTDTNQLDIIASLHSRCEQLSKKISQVVTELSQENVFEKQAPFDKLRNFVRQVSLEMLHPRPVDIFFVLSRADQSRDKILSIGSPEERVLCQASRLPGEPGRPPLAPRYFARPKRANNSFKRETIQRTRYKAITNFTGIPVLGRFEKLGLEQVSVGEGEGGVMLLQAGGEEATGGLSIKDDFIPGRLDPCRQRTASHLRHTLLSNFLAIGRRI</sequence>
<keyword evidence="1" id="KW-0812">Transmembrane</keyword>
<gene>
    <name evidence="2" type="ORF">NTEN_LOCUS13873</name>
</gene>
<dbReference type="Proteomes" id="UP000479000">
    <property type="component" value="Unassembled WGS sequence"/>
</dbReference>
<evidence type="ECO:0000313" key="3">
    <source>
        <dbReference type="Proteomes" id="UP000479000"/>
    </source>
</evidence>
<dbReference type="AlphaFoldDB" id="A0A6H5GX29"/>
<keyword evidence="1" id="KW-1133">Transmembrane helix</keyword>
<protein>
    <submittedName>
        <fullName evidence="2">Uncharacterized protein</fullName>
    </submittedName>
</protein>
<name>A0A6H5GX29_9HEMI</name>